<evidence type="ECO:0000256" key="5">
    <source>
        <dbReference type="ARBA" id="ARBA00022729"/>
    </source>
</evidence>
<protein>
    <recommendedName>
        <fullName evidence="8">Protein ABHD15</fullName>
    </recommendedName>
    <alternativeName>
        <fullName evidence="9">Alpha/beta hydrolase domain-containing protein 15</fullName>
    </alternativeName>
</protein>
<keyword evidence="5" id="KW-0732">Signal</keyword>
<evidence type="ECO:0000256" key="2">
    <source>
        <dbReference type="ARBA" id="ARBA00010884"/>
    </source>
</evidence>
<proteinExistence type="inferred from homology"/>
<comment type="caution">
    <text evidence="11">The sequence shown here is derived from an EMBL/GenBank/DDBJ whole genome shotgun (WGS) entry which is preliminary data.</text>
</comment>
<dbReference type="GO" id="GO:0005576">
    <property type="term" value="C:extracellular region"/>
    <property type="evidence" value="ECO:0007669"/>
    <property type="project" value="UniProtKB-SubCell"/>
</dbReference>
<keyword evidence="4" id="KW-0597">Phosphoprotein</keyword>
<dbReference type="GO" id="GO:0034338">
    <property type="term" value="F:short-chain carboxylesterase activity"/>
    <property type="evidence" value="ECO:0007669"/>
    <property type="project" value="TreeGrafter"/>
</dbReference>
<gene>
    <name evidence="11" type="ORF">Z043_108057</name>
</gene>
<dbReference type="PIRSF" id="PIRSF005211">
    <property type="entry name" value="Ab_hydro_YheT"/>
    <property type="match status" value="1"/>
</dbReference>
<accession>A0A0P7UT36</accession>
<evidence type="ECO:0000256" key="10">
    <source>
        <dbReference type="PIRSR" id="PIRSR005211-1"/>
    </source>
</evidence>
<name>A0A0P7UT36_SCLFO</name>
<evidence type="ECO:0000256" key="6">
    <source>
        <dbReference type="ARBA" id="ARBA00053358"/>
    </source>
</evidence>
<evidence type="ECO:0000256" key="7">
    <source>
        <dbReference type="ARBA" id="ARBA00066099"/>
    </source>
</evidence>
<feature type="active site" description="Charge relay system" evidence="10">
    <location>
        <position position="331"/>
    </location>
</feature>
<comment type="function">
    <text evidence="6">May regulate adipocyte lipolysis and liver lipid accumulation.</text>
</comment>
<dbReference type="Gene3D" id="3.40.50.1820">
    <property type="entry name" value="alpha/beta hydrolase"/>
    <property type="match status" value="1"/>
</dbReference>
<evidence type="ECO:0000256" key="4">
    <source>
        <dbReference type="ARBA" id="ARBA00022553"/>
    </source>
</evidence>
<evidence type="ECO:0000256" key="1">
    <source>
        <dbReference type="ARBA" id="ARBA00004613"/>
    </source>
</evidence>
<evidence type="ECO:0000313" key="12">
    <source>
        <dbReference type="Proteomes" id="UP000034805"/>
    </source>
</evidence>
<dbReference type="EMBL" id="JARO02002344">
    <property type="protein sequence ID" value="KPP72904.1"/>
    <property type="molecule type" value="Genomic_DNA"/>
</dbReference>
<evidence type="ECO:0000313" key="11">
    <source>
        <dbReference type="EMBL" id="KPP72904.1"/>
    </source>
</evidence>
<dbReference type="PANTHER" id="PTHR10794">
    <property type="entry name" value="ABHYDROLASE DOMAIN-CONTAINING PROTEIN"/>
    <property type="match status" value="1"/>
</dbReference>
<dbReference type="GO" id="GO:0047372">
    <property type="term" value="F:monoacylglycerol lipase activity"/>
    <property type="evidence" value="ECO:0007669"/>
    <property type="project" value="TreeGrafter"/>
</dbReference>
<feature type="active site" description="Charge relay system" evidence="10">
    <location>
        <position position="300"/>
    </location>
</feature>
<keyword evidence="11" id="KW-0378">Hydrolase</keyword>
<dbReference type="SUPFAM" id="SSF53474">
    <property type="entry name" value="alpha/beta-Hydrolases"/>
    <property type="match status" value="1"/>
</dbReference>
<dbReference type="FunFam" id="3.40.50.1820:FF:000103">
    <property type="entry name" value="Abhydrolase domain-containing 15"/>
    <property type="match status" value="1"/>
</dbReference>
<dbReference type="PANTHER" id="PTHR10794:SF78">
    <property type="entry name" value="ABHYDROLASE DOMAIN-CONTAINING 15A"/>
    <property type="match status" value="1"/>
</dbReference>
<dbReference type="AlphaFoldDB" id="A0A0P7UT36"/>
<organism evidence="11 12">
    <name type="scientific">Scleropages formosus</name>
    <name type="common">Asian bonytongue</name>
    <name type="synonym">Osteoglossum formosum</name>
    <dbReference type="NCBI Taxonomy" id="113540"/>
    <lineage>
        <taxon>Eukaryota</taxon>
        <taxon>Metazoa</taxon>
        <taxon>Chordata</taxon>
        <taxon>Craniata</taxon>
        <taxon>Vertebrata</taxon>
        <taxon>Euteleostomi</taxon>
        <taxon>Actinopterygii</taxon>
        <taxon>Neopterygii</taxon>
        <taxon>Teleostei</taxon>
        <taxon>Osteoglossocephala</taxon>
        <taxon>Osteoglossomorpha</taxon>
        <taxon>Osteoglossiformes</taxon>
        <taxon>Osteoglossidae</taxon>
        <taxon>Scleropages</taxon>
    </lineage>
</organism>
<dbReference type="InterPro" id="IPR029058">
    <property type="entry name" value="AB_hydrolase_fold"/>
</dbReference>
<evidence type="ECO:0000256" key="3">
    <source>
        <dbReference type="ARBA" id="ARBA00022525"/>
    </source>
</evidence>
<sequence>MICKPSALANYLLKHCATFCSYAAAPRWSWRSSALLQTAFGACCWPSDCAVHFARDHLQMSDGGIVSLDWAAAGSAPHRRRRTSSNCSSPVLLIIPNSFGKITRNVLKLCEVGLIHGYQPVVFNRRSHNGTPLSTVKLQQFGDPADLREAVCYIRYRQPASRIYAVSESTGSGLLLSYLGECGSSSYVTAAACISPIFRCQSWFESGPSWLCHWALLLYQKFNLSRYKTALGEVVHTDTLFSSCSLRALEEALFCHSGLKGDSLSAGAGGGWDSYWERNEPLRDVDEVAVPVLCVCSQDDPVRGGAQATLPLELFENNPHFFLLLTSCGGHCGFSAPGEGAEPWGPRATLEFFRATTDFFAVEERAKLAARRRGLGSTAGGRAFRDRSVSTCKRLPACAHNIHAIYSWQRSYTR</sequence>
<comment type="subunit">
    <text evidence="7">Interacts with PDE3B; this interaction regulates PDE3B's stability and expression and, thereby, impacts the antilipolytic action of insulin.</text>
</comment>
<evidence type="ECO:0000256" key="9">
    <source>
        <dbReference type="ARBA" id="ARBA00082877"/>
    </source>
</evidence>
<dbReference type="InterPro" id="IPR012020">
    <property type="entry name" value="ABHD4"/>
</dbReference>
<evidence type="ECO:0000256" key="8">
    <source>
        <dbReference type="ARBA" id="ARBA00072863"/>
    </source>
</evidence>
<reference evidence="11 12" key="1">
    <citation type="submission" date="2015-08" db="EMBL/GenBank/DDBJ databases">
        <title>The genome of the Asian arowana (Scleropages formosus).</title>
        <authorList>
            <person name="Tan M.H."/>
            <person name="Gan H.M."/>
            <person name="Croft L.J."/>
            <person name="Austin C.M."/>
        </authorList>
    </citation>
    <scope>NUCLEOTIDE SEQUENCE [LARGE SCALE GENOMIC DNA]</scope>
    <source>
        <strain evidence="11">Aro1</strain>
    </source>
</reference>
<comment type="similarity">
    <text evidence="2">Belongs to the AB hydrolase superfamily. AB hydrolase 4 family.</text>
</comment>
<dbReference type="InterPro" id="IPR050960">
    <property type="entry name" value="AB_hydrolase_4_sf"/>
</dbReference>
<dbReference type="Proteomes" id="UP000034805">
    <property type="component" value="Unassembled WGS sequence"/>
</dbReference>
<comment type="subcellular location">
    <subcellularLocation>
        <location evidence="1">Secreted</location>
    </subcellularLocation>
</comment>
<feature type="active site" description="Charge relay system" evidence="10">
    <location>
        <position position="169"/>
    </location>
</feature>
<dbReference type="ESTHER" id="sclfo-a0a0p7ut36">
    <property type="family name" value="abh_upf0017"/>
</dbReference>
<keyword evidence="3" id="KW-0964">Secreted</keyword>